<dbReference type="AlphaFoldDB" id="A0ABD4Z6P6"/>
<proteinExistence type="predicted"/>
<gene>
    <name evidence="3" type="ORF">QPL79_06460</name>
</gene>
<evidence type="ECO:0000313" key="4">
    <source>
        <dbReference type="Proteomes" id="UP001529235"/>
    </source>
</evidence>
<evidence type="ECO:0000259" key="2">
    <source>
        <dbReference type="Pfam" id="PF07282"/>
    </source>
</evidence>
<sequence length="181" mass="21489">MNRYGLKFSKRLRRMFKKWRRQIKCYIDWAVRNSIEWLYHRGVRKIFIGYSKYVSQKPGKGSKINFEVMHIWSYGYLLRRVKEVGEEYGIEVEYVDEKDTSRTCPICRAIENHERIYRGLLKCYKHNKVFNADLVGAFNIFSKRRAISPSPALTRVGVTRLRPGARLNRVEARNVAQTSPH</sequence>
<reference evidence="3 4" key="1">
    <citation type="submission" date="2023-05" db="EMBL/GenBank/DDBJ databases">
        <title>A new hyperthermophilic archaea 'Ignisphaera cupida' sp. nov. and description of the family 'Ignisphaeraceae' fam. nov.</title>
        <authorList>
            <person name="Podosokorskaya O.A."/>
            <person name="Elcheninov A.G."/>
            <person name="Klukina A."/>
            <person name="Merkel A.Y."/>
        </authorList>
    </citation>
    <scope>NUCLEOTIDE SEQUENCE [LARGE SCALE GENOMIC DNA]</scope>
    <source>
        <strain evidence="3 4">4213-co</strain>
    </source>
</reference>
<protein>
    <submittedName>
        <fullName evidence="3">Zinc ribbon domain-containing protein</fullName>
    </submittedName>
</protein>
<keyword evidence="4" id="KW-1185">Reference proteome</keyword>
<accession>A0ABD4Z6P6</accession>
<evidence type="ECO:0000313" key="3">
    <source>
        <dbReference type="EMBL" id="MDK6029002.1"/>
    </source>
</evidence>
<dbReference type="Pfam" id="PF07282">
    <property type="entry name" value="Cas12f1-like_TNB"/>
    <property type="match status" value="1"/>
</dbReference>
<dbReference type="InterPro" id="IPR010095">
    <property type="entry name" value="Cas12f1-like_TNB"/>
</dbReference>
<name>A0ABD4Z6P6_9CREN</name>
<keyword evidence="1" id="KW-0238">DNA-binding</keyword>
<organism evidence="3 4">
    <name type="scientific">Ignisphaera cupida</name>
    <dbReference type="NCBI Taxonomy" id="3050454"/>
    <lineage>
        <taxon>Archaea</taxon>
        <taxon>Thermoproteota</taxon>
        <taxon>Thermoprotei</taxon>
        <taxon>Desulfurococcales</taxon>
        <taxon>Desulfurococcaceae</taxon>
        <taxon>Ignisphaera</taxon>
    </lineage>
</organism>
<dbReference type="Proteomes" id="UP001529235">
    <property type="component" value="Unassembled WGS sequence"/>
</dbReference>
<feature type="domain" description="Cas12f1-like TNB" evidence="2">
    <location>
        <begin position="74"/>
        <end position="140"/>
    </location>
</feature>
<comment type="caution">
    <text evidence="3">The sequence shown here is derived from an EMBL/GenBank/DDBJ whole genome shotgun (WGS) entry which is preliminary data.</text>
</comment>
<evidence type="ECO:0000256" key="1">
    <source>
        <dbReference type="ARBA" id="ARBA00023125"/>
    </source>
</evidence>
<dbReference type="EMBL" id="JASNVW010000003">
    <property type="protein sequence ID" value="MDK6029002.1"/>
    <property type="molecule type" value="Genomic_DNA"/>
</dbReference>
<dbReference type="GO" id="GO:0003677">
    <property type="term" value="F:DNA binding"/>
    <property type="evidence" value="ECO:0007669"/>
    <property type="project" value="UniProtKB-KW"/>
</dbReference>
<dbReference type="RefSeq" id="WP_285273985.1">
    <property type="nucleotide sequence ID" value="NZ_JASNVW010000003.1"/>
</dbReference>